<evidence type="ECO:0000259" key="9">
    <source>
        <dbReference type="PROSITE" id="PS50042"/>
    </source>
</evidence>
<keyword evidence="7" id="KW-0407">Ion channel</keyword>
<evidence type="ECO:0000256" key="2">
    <source>
        <dbReference type="ARBA" id="ARBA00022448"/>
    </source>
</evidence>
<dbReference type="GO" id="GO:0023052">
    <property type="term" value="P:signaling"/>
    <property type="evidence" value="ECO:0007669"/>
    <property type="project" value="UniProtKB-ARBA"/>
</dbReference>
<dbReference type="InterPro" id="IPR014710">
    <property type="entry name" value="RmlC-like_jellyroll"/>
</dbReference>
<evidence type="ECO:0000256" key="6">
    <source>
        <dbReference type="ARBA" id="ARBA00023136"/>
    </source>
</evidence>
<dbReference type="InterPro" id="IPR005821">
    <property type="entry name" value="Ion_trans_dom"/>
</dbReference>
<dbReference type="PROSITE" id="PS50042">
    <property type="entry name" value="CNMP_BINDING_3"/>
    <property type="match status" value="2"/>
</dbReference>
<evidence type="ECO:0000256" key="1">
    <source>
        <dbReference type="ARBA" id="ARBA00004141"/>
    </source>
</evidence>
<dbReference type="Gene3D" id="2.60.120.10">
    <property type="entry name" value="Jelly Rolls"/>
    <property type="match status" value="2"/>
</dbReference>
<reference evidence="10" key="1">
    <citation type="journal article" date="2020" name="J. Eukaryot. Microbiol.">
        <title>De novo Sequencing, Assembly and Annotation of the Transcriptome for the Free-Living Testate Amoeba Arcella intermedia.</title>
        <authorList>
            <person name="Ribeiro G.M."/>
            <person name="Porfirio-Sousa A.L."/>
            <person name="Maurer-Alcala X.X."/>
            <person name="Katz L.A."/>
            <person name="Lahr D.J.G."/>
        </authorList>
    </citation>
    <scope>NUCLEOTIDE SEQUENCE</scope>
</reference>
<dbReference type="SUPFAM" id="SSF81324">
    <property type="entry name" value="Voltage-gated potassium channels"/>
    <property type="match status" value="1"/>
</dbReference>
<keyword evidence="3 8" id="KW-0812">Transmembrane</keyword>
<dbReference type="Gene3D" id="1.10.287.70">
    <property type="match status" value="1"/>
</dbReference>
<feature type="transmembrane region" description="Helical" evidence="8">
    <location>
        <begin position="205"/>
        <end position="228"/>
    </location>
</feature>
<evidence type="ECO:0000313" key="10">
    <source>
        <dbReference type="EMBL" id="NDV29996.1"/>
    </source>
</evidence>
<dbReference type="GO" id="GO:0044877">
    <property type="term" value="F:protein-containing complex binding"/>
    <property type="evidence" value="ECO:0007669"/>
    <property type="project" value="TreeGrafter"/>
</dbReference>
<accession>A0A6B2KZ58</accession>
<dbReference type="InterPro" id="IPR050866">
    <property type="entry name" value="CNG_cation_channel"/>
</dbReference>
<dbReference type="Pfam" id="PF00520">
    <property type="entry name" value="Ion_trans"/>
    <property type="match status" value="1"/>
</dbReference>
<protein>
    <recommendedName>
        <fullName evidence="9">Cyclic nucleotide-binding domain-containing protein</fullName>
    </recommendedName>
</protein>
<evidence type="ECO:0000256" key="5">
    <source>
        <dbReference type="ARBA" id="ARBA00023065"/>
    </source>
</evidence>
<dbReference type="PANTHER" id="PTHR45638">
    <property type="entry name" value="CYCLIC NUCLEOTIDE-GATED CATION CHANNEL SUBUNIT A"/>
    <property type="match status" value="1"/>
</dbReference>
<dbReference type="GO" id="GO:0005221">
    <property type="term" value="F:intracellularly cyclic nucleotide-activated monoatomic cation channel activity"/>
    <property type="evidence" value="ECO:0007669"/>
    <property type="project" value="InterPro"/>
</dbReference>
<evidence type="ECO:0000256" key="3">
    <source>
        <dbReference type="ARBA" id="ARBA00022692"/>
    </source>
</evidence>
<dbReference type="Gene3D" id="1.10.287.630">
    <property type="entry name" value="Helix hairpin bin"/>
    <property type="match status" value="1"/>
</dbReference>
<dbReference type="SMART" id="SM00100">
    <property type="entry name" value="cNMP"/>
    <property type="match status" value="2"/>
</dbReference>
<dbReference type="Pfam" id="PF00027">
    <property type="entry name" value="cNMP_binding"/>
    <property type="match status" value="2"/>
</dbReference>
<evidence type="ECO:0000256" key="8">
    <source>
        <dbReference type="SAM" id="Phobius"/>
    </source>
</evidence>
<keyword evidence="6 8" id="KW-0472">Membrane</keyword>
<evidence type="ECO:0000256" key="4">
    <source>
        <dbReference type="ARBA" id="ARBA00022989"/>
    </source>
</evidence>
<dbReference type="EMBL" id="GIBP01001027">
    <property type="protein sequence ID" value="NDV29996.1"/>
    <property type="molecule type" value="Transcribed_RNA"/>
</dbReference>
<proteinExistence type="predicted"/>
<feature type="domain" description="Cyclic nucleotide-binding" evidence="9">
    <location>
        <begin position="438"/>
        <end position="503"/>
    </location>
</feature>
<organism evidence="10">
    <name type="scientific">Arcella intermedia</name>
    <dbReference type="NCBI Taxonomy" id="1963864"/>
    <lineage>
        <taxon>Eukaryota</taxon>
        <taxon>Amoebozoa</taxon>
        <taxon>Tubulinea</taxon>
        <taxon>Elardia</taxon>
        <taxon>Arcellinida</taxon>
        <taxon>Sphaerothecina</taxon>
        <taxon>Arcellidae</taxon>
        <taxon>Arcella</taxon>
    </lineage>
</organism>
<sequence length="663" mass="76689">MIIIFVLYNAIYVPLRLGFSDKFESRFNVVWYFIDYLGDFFFLLDLFIRCRVPFLEGGFQVRDSKLMAKHYAHGWLIPDAIGSIPFDLIIWNSQTHYILRLFRLMRIPHAYRYFNRFELHSIYEPYVVLAKVFGLALYFIHLTACGYFCMVHYQGFGSTPLMPPVEAAHWPFDEQYLRAIWWGTHVITRFAGTVNDPKTVLEMAVITPMALFAFFGTTLIIGVVIETLSHFGEQKKKFTLQILRLKNFMKTKNLPPDLKHRIIQYYEHIWSRKQGGDDDIVMNSLPSMFRMEVCLHLNGEILHKVPLFQESSPGFIKLVASQLTPQIYAPGDVIMEADETGDEMYFITKGSVNIITKNNEIVKTLGEAEFFGETALLIDGPHPFSAHAETWCDVFVLNRQGLTIVLHHFPDQAEKLKKVAEFRVSLHLLSKIIKKELFFKIFNEKTQDLIVEAFKTKDYAKGDMVIATGAPVDKFYFVASGEIKIMAKDKSTDFIERGSFFGENQFTMSLMNLQQQRECTSSSYTLRVQSNQAIVMWIEIKDLMQILDQYPDQKESLMTKLNVNVSLKKTVSRHKAKLRSQVSGIFDQITSLSLSHSSFSTKKKMARPARKEPIVPVKPVSEWMTKLEELSESLHELESENYSQALETLMQIQQHLFYKATKQ</sequence>
<feature type="domain" description="Cyclic nucleotide-binding" evidence="9">
    <location>
        <begin position="307"/>
        <end position="406"/>
    </location>
</feature>
<feature type="transmembrane region" description="Helical" evidence="8">
    <location>
        <begin position="29"/>
        <end position="48"/>
    </location>
</feature>
<comment type="subcellular location">
    <subcellularLocation>
        <location evidence="1">Membrane</location>
        <topology evidence="1">Multi-pass membrane protein</topology>
    </subcellularLocation>
</comment>
<feature type="transmembrane region" description="Helical" evidence="8">
    <location>
        <begin position="126"/>
        <end position="153"/>
    </location>
</feature>
<name>A0A6B2KZ58_9EUKA</name>
<dbReference type="GO" id="GO:0016020">
    <property type="term" value="C:membrane"/>
    <property type="evidence" value="ECO:0007669"/>
    <property type="project" value="UniProtKB-SubCell"/>
</dbReference>
<dbReference type="InterPro" id="IPR000595">
    <property type="entry name" value="cNMP-bd_dom"/>
</dbReference>
<dbReference type="AlphaFoldDB" id="A0A6B2KZ58"/>
<dbReference type="InterPro" id="IPR018490">
    <property type="entry name" value="cNMP-bd_dom_sf"/>
</dbReference>
<keyword evidence="2" id="KW-0813">Transport</keyword>
<dbReference type="PANTHER" id="PTHR45638:SF11">
    <property type="entry name" value="CYCLIC NUCLEOTIDE-GATED CATION CHANNEL SUBUNIT A"/>
    <property type="match status" value="1"/>
</dbReference>
<keyword evidence="5" id="KW-0406">Ion transport</keyword>
<dbReference type="GO" id="GO:0007154">
    <property type="term" value="P:cell communication"/>
    <property type="evidence" value="ECO:0007669"/>
    <property type="project" value="UniProtKB-ARBA"/>
</dbReference>
<dbReference type="SUPFAM" id="SSF51206">
    <property type="entry name" value="cAMP-binding domain-like"/>
    <property type="match status" value="2"/>
</dbReference>
<evidence type="ECO:0000256" key="7">
    <source>
        <dbReference type="ARBA" id="ARBA00023286"/>
    </source>
</evidence>
<keyword evidence="7" id="KW-1071">Ligand-gated ion channel</keyword>
<keyword evidence="4 8" id="KW-1133">Transmembrane helix</keyword>
<dbReference type="CDD" id="cd00038">
    <property type="entry name" value="CAP_ED"/>
    <property type="match status" value="2"/>
</dbReference>